<keyword evidence="3" id="KW-1185">Reference proteome</keyword>
<feature type="compositionally biased region" description="Polar residues" evidence="1">
    <location>
        <begin position="112"/>
        <end position="123"/>
    </location>
</feature>
<evidence type="ECO:0000313" key="3">
    <source>
        <dbReference type="Proteomes" id="UP000248840"/>
    </source>
</evidence>
<feature type="region of interest" description="Disordered" evidence="1">
    <location>
        <begin position="112"/>
        <end position="136"/>
    </location>
</feature>
<dbReference type="AlphaFoldDB" id="A0A328YUG3"/>
<dbReference type="EMBL" id="QLSZ01000003">
    <property type="protein sequence ID" value="RAR73706.1"/>
    <property type="molecule type" value="Genomic_DNA"/>
</dbReference>
<proteinExistence type="predicted"/>
<gene>
    <name evidence="2" type="ORF">CLV55_10325</name>
</gene>
<sequence length="465" mass="54718">MILSNISNDEIIKTIYKRYSIRHTKNDINSYRNKIEKDINYEDKIIYILKKLSIPLTIKDIEHFLSNDYGKILPHSTLLTLMFDKVCKNGKVFYNRSEKTFSVNSNKNIDFSQENDNSENSTLEGDKTYENEEINNPPFNSYNEVLIHEIETLKKQSNNFNLIESSVISKILDKSIAIVYISSISTNNDNNYLKKLCSIYIVFLENLLIVLEYFKNSEFDITRNNLNNYILSKNINIADFDVFNLITNHIGFAVQRESIYFKVTDKRILNDFIDDVSNELFFYKEYLQSITKEDKTNNTDTFFENIGTKDLSGGNNDLITDEETISVSSSNNEEISEDIYETKVSEINKSSIVIENVYDELIEIKKNLQINIDRINLLINKKQNSKELVIKNEWIIISDCNIKKNIQINFKEKKLTFKNINNLNFENLFKEFLLNISKQRNLNRNFEVDLFFENLEEFYTNDYDL</sequence>
<comment type="caution">
    <text evidence="2">The sequence shown here is derived from an EMBL/GenBank/DDBJ whole genome shotgun (WGS) entry which is preliminary data.</text>
</comment>
<dbReference type="Proteomes" id="UP000248840">
    <property type="component" value="Unassembled WGS sequence"/>
</dbReference>
<name>A0A328YUG3_9FLAO</name>
<reference evidence="2 3" key="1">
    <citation type="submission" date="2018-06" db="EMBL/GenBank/DDBJ databases">
        <title>Genomic Encyclopedia of Archaeal and Bacterial Type Strains, Phase II (KMG-II): from individual species to whole genera.</title>
        <authorList>
            <person name="Goeker M."/>
        </authorList>
    </citation>
    <scope>NUCLEOTIDE SEQUENCE [LARGE SCALE GENOMIC DNA]</scope>
    <source>
        <strain evidence="2 3">DSM 25663</strain>
    </source>
</reference>
<accession>A0A328YUG3</accession>
<protein>
    <submittedName>
        <fullName evidence="2">Uncharacterized protein</fullName>
    </submittedName>
</protein>
<evidence type="ECO:0000256" key="1">
    <source>
        <dbReference type="SAM" id="MobiDB-lite"/>
    </source>
</evidence>
<organism evidence="2 3">
    <name type="scientific">Flavobacterium aciduliphilum</name>
    <dbReference type="NCBI Taxonomy" id="1101402"/>
    <lineage>
        <taxon>Bacteria</taxon>
        <taxon>Pseudomonadati</taxon>
        <taxon>Bacteroidota</taxon>
        <taxon>Flavobacteriia</taxon>
        <taxon>Flavobacteriales</taxon>
        <taxon>Flavobacteriaceae</taxon>
        <taxon>Flavobacterium</taxon>
    </lineage>
</organism>
<evidence type="ECO:0000313" key="2">
    <source>
        <dbReference type="EMBL" id="RAR73706.1"/>
    </source>
</evidence>